<dbReference type="InterPro" id="IPR011600">
    <property type="entry name" value="Pept_C14_caspase"/>
</dbReference>
<feature type="compositionally biased region" description="Basic and acidic residues" evidence="3">
    <location>
        <begin position="316"/>
        <end position="326"/>
    </location>
</feature>
<feature type="domain" description="Caspase family p20" evidence="4">
    <location>
        <begin position="70"/>
        <end position="167"/>
    </location>
</feature>
<dbReference type="PANTHER" id="PTHR48169:SF1">
    <property type="entry name" value="ASTROCYTIC PHOSPHOPROTEIN PEA-15"/>
    <property type="match status" value="1"/>
</dbReference>
<dbReference type="GO" id="GO:0004197">
    <property type="term" value="F:cysteine-type endopeptidase activity"/>
    <property type="evidence" value="ECO:0007669"/>
    <property type="project" value="InterPro"/>
</dbReference>
<sequence length="326" mass="37635">MESDSRRISTSETEEKYPTSPKYEEPYEEDEIHVPPSTELVPDEYDHKDNKKGLVLIFHSKCDVESKDVLVKEFTDQGYDVSNVFGLTTKDIVTSKLRHVAQENNEDKTCLIMFFLGTIEKEDKFYLDDDKNFIVLKDVWLNFTADNCPTLRNKPKVFVFQGTKKPAVSAFDAKLMFTTPPKGAYNVPSEADMLLIYTRVDSNSYRELFIKELCNKIDKFGKRDDIINLVTQTGLTEKRPLIISTLTRKFYVTFSEQRGHYYDLNLNHTVTVETLEDLRKHVSSKVLHEGVVRRSVQIDGVKNKSSKSTPKSVTKPKKETRPPWKL</sequence>
<evidence type="ECO:0000313" key="5">
    <source>
        <dbReference type="EMBL" id="KAK4873488.1"/>
    </source>
</evidence>
<name>A0AAN7P1X1_9COLE</name>
<dbReference type="PANTHER" id="PTHR48169">
    <property type="entry name" value="DED DOMAIN-CONTAINING PROTEIN"/>
    <property type="match status" value="1"/>
</dbReference>
<dbReference type="GO" id="GO:0043067">
    <property type="term" value="P:regulation of programmed cell death"/>
    <property type="evidence" value="ECO:0007669"/>
    <property type="project" value="UniProtKB-ARBA"/>
</dbReference>
<dbReference type="SUPFAM" id="SSF52129">
    <property type="entry name" value="Caspase-like"/>
    <property type="match status" value="1"/>
</dbReference>
<accession>A0AAN7P1X1</accession>
<dbReference type="InterPro" id="IPR001309">
    <property type="entry name" value="Pept_C14_p20"/>
</dbReference>
<dbReference type="GO" id="GO:0006508">
    <property type="term" value="P:proteolysis"/>
    <property type="evidence" value="ECO:0007669"/>
    <property type="project" value="InterPro"/>
</dbReference>
<dbReference type="GO" id="GO:0005737">
    <property type="term" value="C:cytoplasm"/>
    <property type="evidence" value="ECO:0007669"/>
    <property type="project" value="UniProtKB-ARBA"/>
</dbReference>
<proteinExistence type="inferred from homology"/>
<dbReference type="PROSITE" id="PS50208">
    <property type="entry name" value="CASPASE_P20"/>
    <property type="match status" value="1"/>
</dbReference>
<comment type="similarity">
    <text evidence="1">Belongs to the peptidase C14A family.</text>
</comment>
<reference evidence="6" key="1">
    <citation type="submission" date="2023-01" db="EMBL/GenBank/DDBJ databases">
        <title>Key to firefly adult light organ development and bioluminescence: homeobox transcription factors regulate luciferase expression and transportation to peroxisome.</title>
        <authorList>
            <person name="Fu X."/>
        </authorList>
    </citation>
    <scope>NUCLEOTIDE SEQUENCE [LARGE SCALE GENOMIC DNA]</scope>
</reference>
<dbReference type="SMART" id="SM00115">
    <property type="entry name" value="CASc"/>
    <property type="match status" value="1"/>
</dbReference>
<evidence type="ECO:0000256" key="1">
    <source>
        <dbReference type="ARBA" id="ARBA00010134"/>
    </source>
</evidence>
<evidence type="ECO:0000256" key="2">
    <source>
        <dbReference type="ARBA" id="ARBA00022703"/>
    </source>
</evidence>
<evidence type="ECO:0000256" key="3">
    <source>
        <dbReference type="SAM" id="MobiDB-lite"/>
    </source>
</evidence>
<organism evidence="5 6">
    <name type="scientific">Aquatica leii</name>
    <dbReference type="NCBI Taxonomy" id="1421715"/>
    <lineage>
        <taxon>Eukaryota</taxon>
        <taxon>Metazoa</taxon>
        <taxon>Ecdysozoa</taxon>
        <taxon>Arthropoda</taxon>
        <taxon>Hexapoda</taxon>
        <taxon>Insecta</taxon>
        <taxon>Pterygota</taxon>
        <taxon>Neoptera</taxon>
        <taxon>Endopterygota</taxon>
        <taxon>Coleoptera</taxon>
        <taxon>Polyphaga</taxon>
        <taxon>Elateriformia</taxon>
        <taxon>Elateroidea</taxon>
        <taxon>Lampyridae</taxon>
        <taxon>Luciolinae</taxon>
        <taxon>Aquatica</taxon>
    </lineage>
</organism>
<dbReference type="Proteomes" id="UP001353858">
    <property type="component" value="Unassembled WGS sequence"/>
</dbReference>
<protein>
    <recommendedName>
        <fullName evidence="4">Caspase family p20 domain-containing protein</fullName>
    </recommendedName>
</protein>
<dbReference type="Pfam" id="PF00656">
    <property type="entry name" value="Peptidase_C14"/>
    <property type="match status" value="1"/>
</dbReference>
<dbReference type="GO" id="GO:0006915">
    <property type="term" value="P:apoptotic process"/>
    <property type="evidence" value="ECO:0007669"/>
    <property type="project" value="UniProtKB-KW"/>
</dbReference>
<evidence type="ECO:0000259" key="4">
    <source>
        <dbReference type="PROSITE" id="PS50208"/>
    </source>
</evidence>
<feature type="compositionally biased region" description="Basic and acidic residues" evidence="3">
    <location>
        <begin position="1"/>
        <end position="25"/>
    </location>
</feature>
<evidence type="ECO:0000313" key="6">
    <source>
        <dbReference type="Proteomes" id="UP001353858"/>
    </source>
</evidence>
<gene>
    <name evidence="5" type="ORF">RN001_015517</name>
</gene>
<comment type="caution">
    <text evidence="5">The sequence shown here is derived from an EMBL/GenBank/DDBJ whole genome shotgun (WGS) entry which is preliminary data.</text>
</comment>
<dbReference type="InterPro" id="IPR015917">
    <property type="entry name" value="Pept_C14A"/>
</dbReference>
<feature type="region of interest" description="Disordered" evidence="3">
    <location>
        <begin position="1"/>
        <end position="30"/>
    </location>
</feature>
<dbReference type="AlphaFoldDB" id="A0AAN7P1X1"/>
<keyword evidence="2" id="KW-0053">Apoptosis</keyword>
<keyword evidence="6" id="KW-1185">Reference proteome</keyword>
<dbReference type="InterPro" id="IPR029030">
    <property type="entry name" value="Caspase-like_dom_sf"/>
</dbReference>
<feature type="region of interest" description="Disordered" evidence="3">
    <location>
        <begin position="298"/>
        <end position="326"/>
    </location>
</feature>
<dbReference type="EMBL" id="JARPUR010000007">
    <property type="protein sequence ID" value="KAK4873488.1"/>
    <property type="molecule type" value="Genomic_DNA"/>
</dbReference>
<dbReference type="Gene3D" id="3.40.50.1460">
    <property type="match status" value="1"/>
</dbReference>